<accession>A0A090N5I8</accession>
<dbReference type="EMBL" id="CBMI010001645">
    <property type="protein sequence ID" value="CEG04606.1"/>
    <property type="molecule type" value="Genomic_DNA"/>
</dbReference>
<gene>
    <name evidence="1" type="ORF">BN850_0064850</name>
</gene>
<organism evidence="1">
    <name type="scientific">Fusarium clavum</name>
    <dbReference type="NCBI Taxonomy" id="2594811"/>
    <lineage>
        <taxon>Eukaryota</taxon>
        <taxon>Fungi</taxon>
        <taxon>Dikarya</taxon>
        <taxon>Ascomycota</taxon>
        <taxon>Pezizomycotina</taxon>
        <taxon>Sordariomycetes</taxon>
        <taxon>Hypocreomycetidae</taxon>
        <taxon>Hypocreales</taxon>
        <taxon>Nectriaceae</taxon>
        <taxon>Fusarium</taxon>
        <taxon>Fusarium incarnatum-equiseti species complex</taxon>
    </lineage>
</organism>
<protein>
    <submittedName>
        <fullName evidence="1">WGS project CBMI000000000 data, contig CS3069_c001647</fullName>
    </submittedName>
</protein>
<name>A0A090N5I8_9HYPO</name>
<comment type="caution">
    <text evidence="1">The sequence shown here is derived from an EMBL/GenBank/DDBJ whole genome shotgun (WGS) entry which is preliminary data.</text>
</comment>
<sequence>MSLKQRTASIMKSTTNSSWILYSTGQATSVTGTADPSTSQPNQLHETIFLTPGMLWRLNGGYCMKMGGKPPGDGKPQQLLCFNAWNHIIARSSFARKASHS</sequence>
<proteinExistence type="predicted"/>
<reference evidence="1" key="1">
    <citation type="submission" date="2013-05" db="EMBL/GenBank/DDBJ databases">
        <title>Draft genome sequences of six wheat associated Fusarium spp. isolates.</title>
        <authorList>
            <person name="Moolhuijzen P.M."/>
            <person name="Manners J.M."/>
            <person name="Wilcox S."/>
            <person name="Bellgard M.I."/>
            <person name="Gardiner D.M."/>
        </authorList>
    </citation>
    <scope>NUCLEOTIDE SEQUENCE</scope>
    <source>
        <strain evidence="1">CS3069</strain>
    </source>
</reference>
<dbReference type="AlphaFoldDB" id="A0A090N5I8"/>
<evidence type="ECO:0000313" key="1">
    <source>
        <dbReference type="EMBL" id="CEG04606.1"/>
    </source>
</evidence>